<dbReference type="InterPro" id="IPR002694">
    <property type="entry name" value="Znf_CHC2"/>
</dbReference>
<dbReference type="GO" id="GO:0008270">
    <property type="term" value="F:zinc ion binding"/>
    <property type="evidence" value="ECO:0007669"/>
    <property type="project" value="UniProtKB-KW"/>
</dbReference>
<gene>
    <name evidence="6" type="ORF">DPM12_17485</name>
</gene>
<proteinExistence type="predicted"/>
<keyword evidence="7" id="KW-1185">Reference proteome</keyword>
<accession>A0A329QFM9</accession>
<dbReference type="AlphaFoldDB" id="A0A329QFM9"/>
<dbReference type="EMBL" id="QMIG01000022">
    <property type="protein sequence ID" value="RAW11134.1"/>
    <property type="molecule type" value="Genomic_DNA"/>
</dbReference>
<evidence type="ECO:0000259" key="5">
    <source>
        <dbReference type="SMART" id="SM00400"/>
    </source>
</evidence>
<dbReference type="InterPro" id="IPR036977">
    <property type="entry name" value="DNA_primase_Znf_CHC2"/>
</dbReference>
<evidence type="ECO:0000256" key="2">
    <source>
        <dbReference type="ARBA" id="ARBA00022771"/>
    </source>
</evidence>
<feature type="region of interest" description="Disordered" evidence="4">
    <location>
        <begin position="99"/>
        <end position="145"/>
    </location>
</feature>
<evidence type="ECO:0000256" key="1">
    <source>
        <dbReference type="ARBA" id="ARBA00022723"/>
    </source>
</evidence>
<dbReference type="Gene3D" id="3.90.580.10">
    <property type="entry name" value="Zinc finger, CHC2-type domain"/>
    <property type="match status" value="1"/>
</dbReference>
<dbReference type="GO" id="GO:0003677">
    <property type="term" value="F:DNA binding"/>
    <property type="evidence" value="ECO:0007669"/>
    <property type="project" value="InterPro"/>
</dbReference>
<keyword evidence="1" id="KW-0479">Metal-binding</keyword>
<dbReference type="PANTHER" id="PTHR30313:SF2">
    <property type="entry name" value="DNA PRIMASE"/>
    <property type="match status" value="1"/>
</dbReference>
<dbReference type="Pfam" id="PF01807">
    <property type="entry name" value="Zn_ribbon_DnaG"/>
    <property type="match status" value="1"/>
</dbReference>
<organism evidence="6 7">
    <name type="scientific">Phytoactinopolyspora halophila</name>
    <dbReference type="NCBI Taxonomy" id="1981511"/>
    <lineage>
        <taxon>Bacteria</taxon>
        <taxon>Bacillati</taxon>
        <taxon>Actinomycetota</taxon>
        <taxon>Actinomycetes</taxon>
        <taxon>Jiangellales</taxon>
        <taxon>Jiangellaceae</taxon>
        <taxon>Phytoactinopolyspora</taxon>
    </lineage>
</organism>
<feature type="compositionally biased region" description="Basic and acidic residues" evidence="4">
    <location>
        <begin position="107"/>
        <end position="117"/>
    </location>
</feature>
<evidence type="ECO:0000313" key="7">
    <source>
        <dbReference type="Proteomes" id="UP000250462"/>
    </source>
</evidence>
<dbReference type="GO" id="GO:0006269">
    <property type="term" value="P:DNA replication, synthesis of primer"/>
    <property type="evidence" value="ECO:0007669"/>
    <property type="project" value="TreeGrafter"/>
</dbReference>
<dbReference type="SUPFAM" id="SSF57783">
    <property type="entry name" value="Zinc beta-ribbon"/>
    <property type="match status" value="1"/>
</dbReference>
<evidence type="ECO:0000313" key="6">
    <source>
        <dbReference type="EMBL" id="RAW11134.1"/>
    </source>
</evidence>
<dbReference type="InterPro" id="IPR050219">
    <property type="entry name" value="DnaG_primase"/>
</dbReference>
<evidence type="ECO:0000256" key="3">
    <source>
        <dbReference type="ARBA" id="ARBA00022833"/>
    </source>
</evidence>
<dbReference type="Proteomes" id="UP000250462">
    <property type="component" value="Unassembled WGS sequence"/>
</dbReference>
<reference evidence="6 7" key="1">
    <citation type="submission" date="2018-06" db="EMBL/GenBank/DDBJ databases">
        <title>Phytoactinopolyspora halophila sp. nov., a novel halophilic actinomycete isolated from a saline soil in China.</title>
        <authorList>
            <person name="Tang S.-K."/>
        </authorList>
    </citation>
    <scope>NUCLEOTIDE SEQUENCE [LARGE SCALE GENOMIC DNA]</scope>
    <source>
        <strain evidence="6 7">YIM 96934</strain>
    </source>
</reference>
<name>A0A329QFM9_9ACTN</name>
<feature type="domain" description="Zinc finger CHC2-type" evidence="5">
    <location>
        <begin position="46"/>
        <end position="97"/>
    </location>
</feature>
<evidence type="ECO:0000256" key="4">
    <source>
        <dbReference type="SAM" id="MobiDB-lite"/>
    </source>
</evidence>
<protein>
    <recommendedName>
        <fullName evidence="5">Zinc finger CHC2-type domain-containing protein</fullName>
    </recommendedName>
</protein>
<dbReference type="GO" id="GO:0003899">
    <property type="term" value="F:DNA-directed RNA polymerase activity"/>
    <property type="evidence" value="ECO:0007669"/>
    <property type="project" value="InterPro"/>
</dbReference>
<dbReference type="GO" id="GO:0005737">
    <property type="term" value="C:cytoplasm"/>
    <property type="evidence" value="ECO:0007669"/>
    <property type="project" value="TreeGrafter"/>
</dbReference>
<sequence>MVSKFVHRKKGKTATQEGGRSAQLVNLLAEYDVDVIPEHGNQQVRCPWHGEDRTPSASVHYERGLFHCFTCGMAGDVFELLMKTRGMSFGEAVEYAKKSLGGGGPDVSREPTGERAGRFVSRSQGAVDGRGGRWVPSRIRRGADS</sequence>
<dbReference type="PANTHER" id="PTHR30313">
    <property type="entry name" value="DNA PRIMASE"/>
    <property type="match status" value="1"/>
</dbReference>
<keyword evidence="2" id="KW-0863">Zinc-finger</keyword>
<dbReference type="SMART" id="SM00400">
    <property type="entry name" value="ZnF_CHCC"/>
    <property type="match status" value="1"/>
</dbReference>
<comment type="caution">
    <text evidence="6">The sequence shown here is derived from an EMBL/GenBank/DDBJ whole genome shotgun (WGS) entry which is preliminary data.</text>
</comment>
<keyword evidence="3" id="KW-0862">Zinc</keyword>